<evidence type="ECO:0000313" key="3">
    <source>
        <dbReference type="Proteomes" id="UP000618931"/>
    </source>
</evidence>
<dbReference type="Gene3D" id="2.60.40.10">
    <property type="entry name" value="Immunoglobulins"/>
    <property type="match status" value="1"/>
</dbReference>
<organism evidence="2 3">
    <name type="scientific">Hymenobacter ruricola</name>
    <dbReference type="NCBI Taxonomy" id="2791023"/>
    <lineage>
        <taxon>Bacteria</taxon>
        <taxon>Pseudomonadati</taxon>
        <taxon>Bacteroidota</taxon>
        <taxon>Cytophagia</taxon>
        <taxon>Cytophagales</taxon>
        <taxon>Hymenobacteraceae</taxon>
        <taxon>Hymenobacter</taxon>
    </lineage>
</organism>
<dbReference type="Proteomes" id="UP000618931">
    <property type="component" value="Unassembled WGS sequence"/>
</dbReference>
<dbReference type="SMART" id="SM00429">
    <property type="entry name" value="IPT"/>
    <property type="match status" value="1"/>
</dbReference>
<feature type="domain" description="IPT/TIG" evidence="1">
    <location>
        <begin position="19"/>
        <end position="112"/>
    </location>
</feature>
<dbReference type="Pfam" id="PF01833">
    <property type="entry name" value="TIG"/>
    <property type="match status" value="1"/>
</dbReference>
<dbReference type="InterPro" id="IPR014756">
    <property type="entry name" value="Ig_E-set"/>
</dbReference>
<reference evidence="2 3" key="1">
    <citation type="submission" date="2020-11" db="EMBL/GenBank/DDBJ databases">
        <authorList>
            <person name="Kim M.K."/>
        </authorList>
    </citation>
    <scope>NUCLEOTIDE SEQUENCE [LARGE SCALE GENOMIC DNA]</scope>
    <source>
        <strain evidence="2 3">BT662</strain>
    </source>
</reference>
<keyword evidence="3" id="KW-1185">Reference proteome</keyword>
<dbReference type="SUPFAM" id="SSF81296">
    <property type="entry name" value="E set domains"/>
    <property type="match status" value="1"/>
</dbReference>
<name>A0ABS0I0Q6_9BACT</name>
<evidence type="ECO:0000313" key="2">
    <source>
        <dbReference type="EMBL" id="MBF9220520.1"/>
    </source>
</evidence>
<protein>
    <submittedName>
        <fullName evidence="2">IPT/TIG domain-containing protein</fullName>
    </submittedName>
</protein>
<dbReference type="InterPro" id="IPR013783">
    <property type="entry name" value="Ig-like_fold"/>
</dbReference>
<proteinExistence type="predicted"/>
<comment type="caution">
    <text evidence="2">The sequence shown here is derived from an EMBL/GenBank/DDBJ whole genome shotgun (WGS) entry which is preliminary data.</text>
</comment>
<dbReference type="InterPro" id="IPR002909">
    <property type="entry name" value="IPT_dom"/>
</dbReference>
<sequence length="113" mass="11825">MVKSQGREGGQAQIFSEDYPQITAIQPASGPVGTVVTLTGKNFNPSIAGNRLLFWSSVPVAPTAASSTSLQVVVPAGAKTGPLYLYKYVKGEFGQADAEYVSQSSPVDFTVTP</sequence>
<dbReference type="CDD" id="cd00102">
    <property type="entry name" value="IPT"/>
    <property type="match status" value="1"/>
</dbReference>
<gene>
    <name evidence="2" type="ORF">I2H31_05340</name>
</gene>
<dbReference type="EMBL" id="JADQDM010000002">
    <property type="protein sequence ID" value="MBF9220520.1"/>
    <property type="molecule type" value="Genomic_DNA"/>
</dbReference>
<accession>A0ABS0I0Q6</accession>
<evidence type="ECO:0000259" key="1">
    <source>
        <dbReference type="SMART" id="SM00429"/>
    </source>
</evidence>